<protein>
    <submittedName>
        <fullName evidence="2">Uncharacterized protein</fullName>
    </submittedName>
</protein>
<dbReference type="EMBL" id="CAJJDP010000001">
    <property type="protein sequence ID" value="CAD8132045.1"/>
    <property type="molecule type" value="Genomic_DNA"/>
</dbReference>
<proteinExistence type="predicted"/>
<comment type="caution">
    <text evidence="2">The sequence shown here is derived from an EMBL/GenBank/DDBJ whole genome shotgun (WGS) entry which is preliminary data.</text>
</comment>
<keyword evidence="1" id="KW-1133">Transmembrane helix</keyword>
<reference evidence="2" key="1">
    <citation type="submission" date="2021-01" db="EMBL/GenBank/DDBJ databases">
        <authorList>
            <consortium name="Genoscope - CEA"/>
            <person name="William W."/>
        </authorList>
    </citation>
    <scope>NUCLEOTIDE SEQUENCE</scope>
</reference>
<evidence type="ECO:0000256" key="1">
    <source>
        <dbReference type="SAM" id="Phobius"/>
    </source>
</evidence>
<gene>
    <name evidence="2" type="ORF">POCTA_138.1.T0030234</name>
</gene>
<keyword evidence="1" id="KW-0472">Membrane</keyword>
<evidence type="ECO:0000313" key="3">
    <source>
        <dbReference type="Proteomes" id="UP000683925"/>
    </source>
</evidence>
<dbReference type="AlphaFoldDB" id="A0A8S1RYB8"/>
<feature type="transmembrane region" description="Helical" evidence="1">
    <location>
        <begin position="15"/>
        <end position="31"/>
    </location>
</feature>
<accession>A0A8S1RYB8</accession>
<keyword evidence="1" id="KW-0812">Transmembrane</keyword>
<name>A0A8S1RYB8_PAROT</name>
<evidence type="ECO:0000313" key="2">
    <source>
        <dbReference type="EMBL" id="CAD8132045.1"/>
    </source>
</evidence>
<keyword evidence="3" id="KW-1185">Reference proteome</keyword>
<sequence length="45" mass="5618">MTFDNKQPKKMKSNIGYINISYIFYLTLRYFHFKKYKLQNISYNN</sequence>
<dbReference type="Proteomes" id="UP000683925">
    <property type="component" value="Unassembled WGS sequence"/>
</dbReference>
<organism evidence="2 3">
    <name type="scientific">Paramecium octaurelia</name>
    <dbReference type="NCBI Taxonomy" id="43137"/>
    <lineage>
        <taxon>Eukaryota</taxon>
        <taxon>Sar</taxon>
        <taxon>Alveolata</taxon>
        <taxon>Ciliophora</taxon>
        <taxon>Intramacronucleata</taxon>
        <taxon>Oligohymenophorea</taxon>
        <taxon>Peniculida</taxon>
        <taxon>Parameciidae</taxon>
        <taxon>Paramecium</taxon>
    </lineage>
</organism>